<accession>A0ABR3GV50</accession>
<organism evidence="1 2">
    <name type="scientific">Discina gigas</name>
    <dbReference type="NCBI Taxonomy" id="1032678"/>
    <lineage>
        <taxon>Eukaryota</taxon>
        <taxon>Fungi</taxon>
        <taxon>Dikarya</taxon>
        <taxon>Ascomycota</taxon>
        <taxon>Pezizomycotina</taxon>
        <taxon>Pezizomycetes</taxon>
        <taxon>Pezizales</taxon>
        <taxon>Discinaceae</taxon>
        <taxon>Discina</taxon>
    </lineage>
</organism>
<comment type="caution">
    <text evidence="1">The sequence shown here is derived from an EMBL/GenBank/DDBJ whole genome shotgun (WGS) entry which is preliminary data.</text>
</comment>
<dbReference type="EMBL" id="JBBBZM010000008">
    <property type="protein sequence ID" value="KAL0639774.1"/>
    <property type="molecule type" value="Genomic_DNA"/>
</dbReference>
<name>A0ABR3GV50_9PEZI</name>
<sequence>MHFIQAPDLKGGCGQSLDCIFHKLTNCTHADVANSIDAVHFPWSTSIPNVLLRTHPNSLPPILGLSLRLLLPDMTPDAEKYWWRSQVAAYVMRPNGAAMQRLRELRMDPKLHKGFSLLKGEDPASGEELTMPFPVPEGAFKNLPASIEMNLVEFREYVLQAEEHVMKNPLSSRKIAFISTEDPGVITEAKTISSLLELSTDKGWEWYWSDIPRFNGGPETQLELFGNRTDMTIKWLLQLTMALECETFVGTRGSGWNRLIDQLRCTWYSNCKSPYLEVGDDESWAHYGA</sequence>
<dbReference type="PANTHER" id="PTHR13132:SF29">
    <property type="entry name" value="ALPHA-(1,6)-FUCOSYLTRANSFERASE"/>
    <property type="match status" value="1"/>
</dbReference>
<keyword evidence="2" id="KW-1185">Reference proteome</keyword>
<proteinExistence type="predicted"/>
<dbReference type="Proteomes" id="UP001447188">
    <property type="component" value="Unassembled WGS sequence"/>
</dbReference>
<reference evidence="1 2" key="1">
    <citation type="submission" date="2024-02" db="EMBL/GenBank/DDBJ databases">
        <title>Discinaceae phylogenomics.</title>
        <authorList>
            <person name="Dirks A.C."/>
            <person name="James T.Y."/>
        </authorList>
    </citation>
    <scope>NUCLEOTIDE SEQUENCE [LARGE SCALE GENOMIC DNA]</scope>
    <source>
        <strain evidence="1 2">ACD0624</strain>
    </source>
</reference>
<evidence type="ECO:0000313" key="1">
    <source>
        <dbReference type="EMBL" id="KAL0639774.1"/>
    </source>
</evidence>
<dbReference type="PANTHER" id="PTHR13132">
    <property type="entry name" value="ALPHA- 1,6 -FUCOSYLTRANSFERASE"/>
    <property type="match status" value="1"/>
</dbReference>
<gene>
    <name evidence="1" type="ORF">Q9L58_001089</name>
</gene>
<protein>
    <submittedName>
        <fullName evidence="1">Uncharacterized protein</fullName>
    </submittedName>
</protein>
<evidence type="ECO:0000313" key="2">
    <source>
        <dbReference type="Proteomes" id="UP001447188"/>
    </source>
</evidence>